<comment type="caution">
    <text evidence="1">The sequence shown here is derived from an EMBL/GenBank/DDBJ whole genome shotgun (WGS) entry which is preliminary data.</text>
</comment>
<name>A0AB34QZB0_BACPU</name>
<dbReference type="Proteomes" id="UP000031978">
    <property type="component" value="Unassembled WGS sequence"/>
</dbReference>
<sequence length="42" mass="4613">MVSSSILMKVGNIDGFFTEAFWANQTKGDGTNGKRKISSYLL</sequence>
<evidence type="ECO:0000313" key="1">
    <source>
        <dbReference type="EMBL" id="KIL25468.1"/>
    </source>
</evidence>
<gene>
    <name evidence="1" type="ORF">B4127_4044</name>
</gene>
<evidence type="ECO:0000313" key="2">
    <source>
        <dbReference type="Proteomes" id="UP000031978"/>
    </source>
</evidence>
<protein>
    <submittedName>
        <fullName evidence="1">Uncharacterized protein</fullName>
    </submittedName>
</protein>
<organism evidence="1 2">
    <name type="scientific">Bacillus pumilus</name>
    <name type="common">Bacillus mesentericus</name>
    <dbReference type="NCBI Taxonomy" id="1408"/>
    <lineage>
        <taxon>Bacteria</taxon>
        <taxon>Bacillati</taxon>
        <taxon>Bacillota</taxon>
        <taxon>Bacilli</taxon>
        <taxon>Bacillales</taxon>
        <taxon>Bacillaceae</taxon>
        <taxon>Bacillus</taxon>
    </lineage>
</organism>
<accession>A0AB34QZB0</accession>
<reference evidence="1 2" key="1">
    <citation type="submission" date="2014-12" db="EMBL/GenBank/DDBJ databases">
        <title>Draft Genome Sequences of Five Spore-Forming Food Isolates of Bacillus pumilus.</title>
        <authorList>
            <person name="de Jong A."/>
            <person name="van Heel A.J."/>
            <person name="Montalban-Lopez M."/>
            <person name="Krawczyk A.O."/>
            <person name="Berendsen E.M."/>
            <person name="Wells-Bennik M."/>
            <person name="Kuipers O.P."/>
        </authorList>
    </citation>
    <scope>NUCLEOTIDE SEQUENCE [LARGE SCALE GENOMIC DNA]</scope>
    <source>
        <strain evidence="1 2">B4127</strain>
    </source>
</reference>
<proteinExistence type="predicted"/>
<dbReference type="AlphaFoldDB" id="A0AB34QZB0"/>
<dbReference type="EMBL" id="JXCL01000003">
    <property type="protein sequence ID" value="KIL25468.1"/>
    <property type="molecule type" value="Genomic_DNA"/>
</dbReference>